<evidence type="ECO:0000313" key="4">
    <source>
        <dbReference type="Proteomes" id="UP000694844"/>
    </source>
</evidence>
<dbReference type="CDD" id="cd22827">
    <property type="entry name" value="Gal_Rha_Lectin_SUL-I-like"/>
    <property type="match status" value="1"/>
</dbReference>
<dbReference type="Proteomes" id="UP000694844">
    <property type="component" value="Chromosome 7"/>
</dbReference>
<dbReference type="InterPro" id="IPR001073">
    <property type="entry name" value="C1q_dom"/>
</dbReference>
<dbReference type="OrthoDB" id="6119427at2759"/>
<dbReference type="PANTHER" id="PTHR46780">
    <property type="entry name" value="PROTEIN EVA-1"/>
    <property type="match status" value="1"/>
</dbReference>
<organism evidence="4 5">
    <name type="scientific">Crassostrea virginica</name>
    <name type="common">Eastern oyster</name>
    <dbReference type="NCBI Taxonomy" id="6565"/>
    <lineage>
        <taxon>Eukaryota</taxon>
        <taxon>Metazoa</taxon>
        <taxon>Spiralia</taxon>
        <taxon>Lophotrochozoa</taxon>
        <taxon>Mollusca</taxon>
        <taxon>Bivalvia</taxon>
        <taxon>Autobranchia</taxon>
        <taxon>Pteriomorphia</taxon>
        <taxon>Ostreida</taxon>
        <taxon>Ostreoidea</taxon>
        <taxon>Ostreidae</taxon>
        <taxon>Crassostrea</taxon>
    </lineage>
</organism>
<dbReference type="InterPro" id="IPR043159">
    <property type="entry name" value="Lectin_gal-bd_sf"/>
</dbReference>
<dbReference type="KEGG" id="cvn:111105608"/>
<evidence type="ECO:0000313" key="5">
    <source>
        <dbReference type="RefSeq" id="XP_022295680.1"/>
    </source>
</evidence>
<reference evidence="5" key="1">
    <citation type="submission" date="2025-08" db="UniProtKB">
        <authorList>
            <consortium name="RefSeq"/>
        </authorList>
    </citation>
    <scope>IDENTIFICATION</scope>
    <source>
        <tissue evidence="5">Whole sample</tissue>
    </source>
</reference>
<dbReference type="RefSeq" id="XP_022295680.1">
    <property type="nucleotide sequence ID" value="XM_022439972.1"/>
</dbReference>
<evidence type="ECO:0000256" key="1">
    <source>
        <dbReference type="SAM" id="SignalP"/>
    </source>
</evidence>
<keyword evidence="4" id="KW-1185">Reference proteome</keyword>
<gene>
    <name evidence="5" type="primary">LOC111105608</name>
</gene>
<name>A0A8B8AWY2_CRAVI</name>
<dbReference type="Gene3D" id="2.60.120.740">
    <property type="match status" value="1"/>
</dbReference>
<dbReference type="SMART" id="SM00110">
    <property type="entry name" value="C1Q"/>
    <property type="match status" value="1"/>
</dbReference>
<dbReference type="PROSITE" id="PS50228">
    <property type="entry name" value="SUEL_LECTIN"/>
    <property type="match status" value="1"/>
</dbReference>
<feature type="chain" id="PRO_5034715724" evidence="1">
    <location>
        <begin position="24"/>
        <end position="253"/>
    </location>
</feature>
<dbReference type="InterPro" id="IPR000922">
    <property type="entry name" value="Lectin_gal-bd_dom"/>
</dbReference>
<feature type="signal peptide" evidence="1">
    <location>
        <begin position="1"/>
        <end position="23"/>
    </location>
</feature>
<keyword evidence="1" id="KW-0732">Signal</keyword>
<feature type="domain" description="C1q" evidence="3">
    <location>
        <begin position="121"/>
        <end position="253"/>
    </location>
</feature>
<dbReference type="AlphaFoldDB" id="A0A8B8AWY2"/>
<evidence type="ECO:0000259" key="3">
    <source>
        <dbReference type="PROSITE" id="PS50871"/>
    </source>
</evidence>
<feature type="domain" description="SUEL-type lectin" evidence="2">
    <location>
        <begin position="30"/>
        <end position="117"/>
    </location>
</feature>
<protein>
    <submittedName>
        <fullName evidence="5">Uncharacterized protein LOC111105608</fullName>
    </submittedName>
</protein>
<dbReference type="InterPro" id="IPR008983">
    <property type="entry name" value="Tumour_necrosis_fac-like_dom"/>
</dbReference>
<proteinExistence type="predicted"/>
<dbReference type="PRINTS" id="PR00007">
    <property type="entry name" value="COMPLEMNTC1Q"/>
</dbReference>
<dbReference type="Pfam" id="PF02140">
    <property type="entry name" value="SUEL_Lectin"/>
    <property type="match status" value="1"/>
</dbReference>
<evidence type="ECO:0000259" key="2">
    <source>
        <dbReference type="PROSITE" id="PS50228"/>
    </source>
</evidence>
<dbReference type="Gene3D" id="2.60.120.40">
    <property type="match status" value="1"/>
</dbReference>
<dbReference type="GeneID" id="111105608"/>
<dbReference type="PROSITE" id="PS50871">
    <property type="entry name" value="C1Q"/>
    <property type="match status" value="1"/>
</dbReference>
<dbReference type="Pfam" id="PF00386">
    <property type="entry name" value="C1q"/>
    <property type="match status" value="1"/>
</dbReference>
<sequence length="253" mass="27809">MTFLIGLALCSLIQISTFSCAYANDLSFALCADQKGFIHCEKGSKIRVKSAVYGRTDNKVCPGGNTNTRTCRSLTSEMKVKWSCNGYRTCHLHASSQIFGNPCMNVSKYLQVTYGCVKNPDGKDPIAFNAYNTDNLRIDRNTHFNVVYNAVHYNYGNAYNPVSGFFTAPSPGLYVFTWASVVAPKKTFDAEILVNGKRKGLGNCYNVGGSGFENCSNTVPLILATGDKVNIRTDVADYLHGGGWSNFKGWKVY</sequence>
<dbReference type="SUPFAM" id="SSF49842">
    <property type="entry name" value="TNF-like"/>
    <property type="match status" value="1"/>
</dbReference>
<accession>A0A8B8AWY2</accession>
<dbReference type="GO" id="GO:0030246">
    <property type="term" value="F:carbohydrate binding"/>
    <property type="evidence" value="ECO:0007669"/>
    <property type="project" value="InterPro"/>
</dbReference>